<dbReference type="RefSeq" id="WP_007903706.1">
    <property type="nucleotide sequence ID" value="NZ_ADVG01000001.1"/>
</dbReference>
<dbReference type="eggNOG" id="COG3464">
    <property type="taxonomic scope" value="Bacteria"/>
</dbReference>
<feature type="region of interest" description="Disordered" evidence="1">
    <location>
        <begin position="34"/>
        <end position="54"/>
    </location>
</feature>
<keyword evidence="3" id="KW-1185">Reference proteome</keyword>
<sequence>MQLKQVRNVTGVVPQPKSAPSVPCVAPHCKPVGNDPAVCKEQEDKRSRSAERTELAPRVGQGFFPLDEELALPRGRNLTSLQHEHLVHLSSWMPFARAAEMMQRLLGVQVSEASARRQSEQAGALALAVQTVLASEPFASSPSVSKPTKRLAISADGAYVPLLKGQWAEVRTVAFGEVEPSTSPAGAQEVTVSHLSYFSRMCDAQTFATLADVEMRERGVRQAQEIGAVTDGAEWLQGFLDLHCPQALRILDFPHAAEHLHLLIQALQQAGLVLPDDLLERACHRLKHRGPRLLIWLLARLPAQIAQQEGVREQVGYFLKREALMQYPQFQAAGWPIGSGMVESANKVVVQARLKGAGMHWEPSHVNPMLTLRNAVCNERWDLCWQEIEREQLRQREQRRNERATPRLEQMVSSLMLSLLRFRSPTPKPLPPPPRPMAPAATLPGSSRPSTHHPWKRVLACRPKSIAKR</sequence>
<feature type="compositionally biased region" description="Basic and acidic residues" evidence="1">
    <location>
        <begin position="38"/>
        <end position="54"/>
    </location>
</feature>
<evidence type="ECO:0008006" key="4">
    <source>
        <dbReference type="Google" id="ProtNLM"/>
    </source>
</evidence>
<reference evidence="2 3" key="1">
    <citation type="journal article" date="2011" name="Stand. Genomic Sci.">
        <title>Non-contiguous finished genome sequence and contextual data of the filamentous soil bacterium Ktedonobacter racemifer type strain (SOSP1-21).</title>
        <authorList>
            <person name="Chang Y.J."/>
            <person name="Land M."/>
            <person name="Hauser L."/>
            <person name="Chertkov O."/>
            <person name="Del Rio T.G."/>
            <person name="Nolan M."/>
            <person name="Copeland A."/>
            <person name="Tice H."/>
            <person name="Cheng J.F."/>
            <person name="Lucas S."/>
            <person name="Han C."/>
            <person name="Goodwin L."/>
            <person name="Pitluck S."/>
            <person name="Ivanova N."/>
            <person name="Ovchinikova G."/>
            <person name="Pati A."/>
            <person name="Chen A."/>
            <person name="Palaniappan K."/>
            <person name="Mavromatis K."/>
            <person name="Liolios K."/>
            <person name="Brettin T."/>
            <person name="Fiebig A."/>
            <person name="Rohde M."/>
            <person name="Abt B."/>
            <person name="Goker M."/>
            <person name="Detter J.C."/>
            <person name="Woyke T."/>
            <person name="Bristow J."/>
            <person name="Eisen J.A."/>
            <person name="Markowitz V."/>
            <person name="Hugenholtz P."/>
            <person name="Kyrpides N.C."/>
            <person name="Klenk H.P."/>
            <person name="Lapidus A."/>
        </authorList>
    </citation>
    <scope>NUCLEOTIDE SEQUENCE [LARGE SCALE GENOMIC DNA]</scope>
    <source>
        <strain evidence="3">DSM 44963</strain>
    </source>
</reference>
<name>D6TBM4_KTERA</name>
<dbReference type="Proteomes" id="UP000004508">
    <property type="component" value="Unassembled WGS sequence"/>
</dbReference>
<evidence type="ECO:0000256" key="1">
    <source>
        <dbReference type="SAM" id="MobiDB-lite"/>
    </source>
</evidence>
<dbReference type="AlphaFoldDB" id="D6TBM4"/>
<comment type="caution">
    <text evidence="2">The sequence shown here is derived from an EMBL/GenBank/DDBJ whole genome shotgun (WGS) entry which is preliminary data.</text>
</comment>
<organism evidence="2 3">
    <name type="scientific">Ktedonobacter racemifer DSM 44963</name>
    <dbReference type="NCBI Taxonomy" id="485913"/>
    <lineage>
        <taxon>Bacteria</taxon>
        <taxon>Bacillati</taxon>
        <taxon>Chloroflexota</taxon>
        <taxon>Ktedonobacteria</taxon>
        <taxon>Ktedonobacterales</taxon>
        <taxon>Ktedonobacteraceae</taxon>
        <taxon>Ktedonobacter</taxon>
    </lineage>
</organism>
<evidence type="ECO:0000313" key="2">
    <source>
        <dbReference type="EMBL" id="EFH88008.1"/>
    </source>
</evidence>
<accession>D6TBM4</accession>
<feature type="region of interest" description="Disordered" evidence="1">
    <location>
        <begin position="423"/>
        <end position="469"/>
    </location>
</feature>
<dbReference type="EMBL" id="ADVG01000001">
    <property type="protein sequence ID" value="EFH88008.1"/>
    <property type="molecule type" value="Genomic_DNA"/>
</dbReference>
<evidence type="ECO:0000313" key="3">
    <source>
        <dbReference type="Proteomes" id="UP000004508"/>
    </source>
</evidence>
<gene>
    <name evidence="2" type="ORF">Krac_9375</name>
</gene>
<protein>
    <recommendedName>
        <fullName evidence="4">ISKra4 family transposase</fullName>
    </recommendedName>
</protein>
<dbReference type="OrthoDB" id="147749at2"/>
<dbReference type="STRING" id="485913.Krac_9375"/>
<proteinExistence type="predicted"/>
<feature type="region of interest" description="Disordered" evidence="1">
    <location>
        <begin position="1"/>
        <end position="21"/>
    </location>
</feature>
<feature type="compositionally biased region" description="Pro residues" evidence="1">
    <location>
        <begin position="426"/>
        <end position="437"/>
    </location>
</feature>
<dbReference type="InParanoid" id="D6TBM4"/>